<comment type="caution">
    <text evidence="2">The sequence shown here is derived from an EMBL/GenBank/DDBJ whole genome shotgun (WGS) entry which is preliminary data.</text>
</comment>
<dbReference type="RefSeq" id="WP_207334853.1">
    <property type="nucleotide sequence ID" value="NZ_JAFMYU010000005.1"/>
</dbReference>
<dbReference type="EMBL" id="JAFMYU010000005">
    <property type="protein sequence ID" value="MBO0930882.1"/>
    <property type="molecule type" value="Genomic_DNA"/>
</dbReference>
<dbReference type="Pfam" id="PF00027">
    <property type="entry name" value="cNMP_binding"/>
    <property type="match status" value="1"/>
</dbReference>
<keyword evidence="3" id="KW-1185">Reference proteome</keyword>
<protein>
    <submittedName>
        <fullName evidence="2">Crp/Fnr family transcriptional regulator</fullName>
    </submittedName>
</protein>
<feature type="domain" description="Cyclic nucleotide-binding" evidence="1">
    <location>
        <begin position="36"/>
        <end position="121"/>
    </location>
</feature>
<sequence length="196" mass="22445">MIPPADALLFRTALARFAPLTEADWAMLEPHLRVEAIQKHQYFAETGKQATTIAFVLTGSFRQYYLKDGDERTTYFYFEGHLMSAYFSCISQQPSLLTIEALTAGSYVVFPYTVLADLYERSPAWQKFGRLLNEYIAMGLEDRMVGLLTQSPEERYLALLGSNKKKIIERIPQHYIANYLGITPVSLSRIRARVMK</sequence>
<reference evidence="2 3" key="1">
    <citation type="submission" date="2021-03" db="EMBL/GenBank/DDBJ databases">
        <title>Fibrella sp. HMF5036 genome sequencing and assembly.</title>
        <authorList>
            <person name="Kang H."/>
            <person name="Kim H."/>
            <person name="Bae S."/>
            <person name="Joh K."/>
        </authorList>
    </citation>
    <scope>NUCLEOTIDE SEQUENCE [LARGE SCALE GENOMIC DNA]</scope>
    <source>
        <strain evidence="2 3">HMF5036</strain>
    </source>
</reference>
<dbReference type="InterPro" id="IPR018490">
    <property type="entry name" value="cNMP-bd_dom_sf"/>
</dbReference>
<accession>A0A939G1W5</accession>
<evidence type="ECO:0000313" key="3">
    <source>
        <dbReference type="Proteomes" id="UP000664795"/>
    </source>
</evidence>
<dbReference type="Gene3D" id="2.60.120.10">
    <property type="entry name" value="Jelly Rolls"/>
    <property type="match status" value="1"/>
</dbReference>
<dbReference type="AlphaFoldDB" id="A0A939G1W5"/>
<name>A0A939G1W5_9BACT</name>
<evidence type="ECO:0000259" key="1">
    <source>
        <dbReference type="Pfam" id="PF00027"/>
    </source>
</evidence>
<dbReference type="InterPro" id="IPR000595">
    <property type="entry name" value="cNMP-bd_dom"/>
</dbReference>
<evidence type="ECO:0000313" key="2">
    <source>
        <dbReference type="EMBL" id="MBO0930882.1"/>
    </source>
</evidence>
<proteinExistence type="predicted"/>
<organism evidence="2 3">
    <name type="scientific">Fibrella aquatilis</name>
    <dbReference type="NCBI Taxonomy" id="2817059"/>
    <lineage>
        <taxon>Bacteria</taxon>
        <taxon>Pseudomonadati</taxon>
        <taxon>Bacteroidota</taxon>
        <taxon>Cytophagia</taxon>
        <taxon>Cytophagales</taxon>
        <taxon>Spirosomataceae</taxon>
        <taxon>Fibrella</taxon>
    </lineage>
</organism>
<dbReference type="SUPFAM" id="SSF51206">
    <property type="entry name" value="cAMP-binding domain-like"/>
    <property type="match status" value="1"/>
</dbReference>
<gene>
    <name evidence="2" type="ORF">J2I48_07765</name>
</gene>
<dbReference type="Proteomes" id="UP000664795">
    <property type="component" value="Unassembled WGS sequence"/>
</dbReference>
<dbReference type="InterPro" id="IPR014710">
    <property type="entry name" value="RmlC-like_jellyroll"/>
</dbReference>